<dbReference type="Gene3D" id="3.20.20.370">
    <property type="entry name" value="Glycoside hydrolase/deacetylase"/>
    <property type="match status" value="1"/>
</dbReference>
<gene>
    <name evidence="4" type="ORF">PAUS00366_LOCUS1728</name>
</gene>
<feature type="compositionally biased region" description="Low complexity" evidence="2">
    <location>
        <begin position="107"/>
        <end position="117"/>
    </location>
</feature>
<feature type="compositionally biased region" description="Low complexity" evidence="2">
    <location>
        <begin position="386"/>
        <end position="399"/>
    </location>
</feature>
<sequence length="694" mass="78268">MMRAMKRIDEHEEKWTNESSNYVIYGLLQKNHDYVDWIRVVCDRDWNSAVASKKAETTAGEGKEELASVAVAAAAAADVSSSIENNEDFFRELDVRAFRRFKQMRLQPKQQQQLQQQEPFNDAKYNKKDSTSNVTKGIGISDRENSSRFSFEFKKLKLRCGLCIVSPNVSPESTSYGIFDSNWNPLRFSPRHSNADVAILIRAATEEQKKQEPANVEDLSDHHSDAVGWKRTSLSTLGNDSFSSEDAAAENNNQLSEQIQTEMEKGNLPLVPVRRSSQQQFLVKQSVNMFFRKESIQFFACFPYRNSPRTICRFEMMDPPNNYNSNNDNEDGGDQTKWNKAITRMSRNTVDIRGSFRSSVSRAKKSGGSQSSVPSRSNDEVARMRAPSTTTTTASIPTSFRSSVSTTKNKFSNFMPSLSLSRSSMMGEDNAIKTSKSDDHHEEEYIIITNAAASTDKTPQSESQEPAGYVAVTIDDVPCRFNDGSLSRMPEILDLFDKYNAKATFMLISSFLSPCHEPDMIRLLRGGHELANHGVRDEPLDKQATSVDVFLETLDECNNKIQDLQQKANISNIDSKSTAADSKVPVGVKWFRAPQARYTKIMEEGLAQRNMYNVMCDAYAACPIIEDGPWIAASLSKQIKNGSIAVIHMPEKCGFREYCFQALELLLEDLYVRRNFRVVTVSELQRISKAQQPK</sequence>
<feature type="domain" description="NodB homology" evidence="3">
    <location>
        <begin position="468"/>
        <end position="679"/>
    </location>
</feature>
<evidence type="ECO:0000259" key="3">
    <source>
        <dbReference type="PROSITE" id="PS51677"/>
    </source>
</evidence>
<evidence type="ECO:0000256" key="1">
    <source>
        <dbReference type="SAM" id="Coils"/>
    </source>
</evidence>
<dbReference type="SUPFAM" id="SSF88713">
    <property type="entry name" value="Glycoside hydrolase/deacetylase"/>
    <property type="match status" value="1"/>
</dbReference>
<evidence type="ECO:0000313" key="4">
    <source>
        <dbReference type="EMBL" id="CAE0709008.1"/>
    </source>
</evidence>
<proteinExistence type="predicted"/>
<dbReference type="PANTHER" id="PTHR10587">
    <property type="entry name" value="GLYCOSYL TRANSFERASE-RELATED"/>
    <property type="match status" value="1"/>
</dbReference>
<name>A0A7S4AAC3_9STRA</name>
<reference evidence="4" key="1">
    <citation type="submission" date="2021-01" db="EMBL/GenBank/DDBJ databases">
        <authorList>
            <person name="Corre E."/>
            <person name="Pelletier E."/>
            <person name="Niang G."/>
            <person name="Scheremetjew M."/>
            <person name="Finn R."/>
            <person name="Kale V."/>
            <person name="Holt S."/>
            <person name="Cochrane G."/>
            <person name="Meng A."/>
            <person name="Brown T."/>
            <person name="Cohen L."/>
        </authorList>
    </citation>
    <scope>NUCLEOTIDE SEQUENCE</scope>
    <source>
        <strain evidence="4">10249 10 AB</strain>
    </source>
</reference>
<dbReference type="GO" id="GO:0004099">
    <property type="term" value="F:chitin deacetylase activity"/>
    <property type="evidence" value="ECO:0007669"/>
    <property type="project" value="UniProtKB-ARBA"/>
</dbReference>
<protein>
    <recommendedName>
        <fullName evidence="3">NodB homology domain-containing protein</fullName>
    </recommendedName>
</protein>
<dbReference type="InterPro" id="IPR002509">
    <property type="entry name" value="NODB_dom"/>
</dbReference>
<dbReference type="PANTHER" id="PTHR10587:SF137">
    <property type="entry name" value="4-DEOXY-4-FORMAMIDO-L-ARABINOSE-PHOSPHOUNDECAPRENOL DEFORMYLASE ARND-RELATED"/>
    <property type="match status" value="1"/>
</dbReference>
<dbReference type="Pfam" id="PF01522">
    <property type="entry name" value="Polysacc_deac_1"/>
    <property type="match status" value="1"/>
</dbReference>
<dbReference type="EMBL" id="HBIX01002326">
    <property type="protein sequence ID" value="CAE0709008.1"/>
    <property type="molecule type" value="Transcribed_RNA"/>
</dbReference>
<dbReference type="InterPro" id="IPR050248">
    <property type="entry name" value="Polysacc_deacetylase_ArnD"/>
</dbReference>
<evidence type="ECO:0000256" key="2">
    <source>
        <dbReference type="SAM" id="MobiDB-lite"/>
    </source>
</evidence>
<dbReference type="PROSITE" id="PS51677">
    <property type="entry name" value="NODB"/>
    <property type="match status" value="1"/>
</dbReference>
<accession>A0A7S4AAC3</accession>
<feature type="compositionally biased region" description="Low complexity" evidence="2">
    <location>
        <begin position="366"/>
        <end position="376"/>
    </location>
</feature>
<feature type="region of interest" description="Disordered" evidence="2">
    <location>
        <begin position="107"/>
        <end position="139"/>
    </location>
</feature>
<organism evidence="4">
    <name type="scientific">Pseudo-nitzschia australis</name>
    <dbReference type="NCBI Taxonomy" id="44445"/>
    <lineage>
        <taxon>Eukaryota</taxon>
        <taxon>Sar</taxon>
        <taxon>Stramenopiles</taxon>
        <taxon>Ochrophyta</taxon>
        <taxon>Bacillariophyta</taxon>
        <taxon>Bacillariophyceae</taxon>
        <taxon>Bacillariophycidae</taxon>
        <taxon>Bacillariales</taxon>
        <taxon>Bacillariaceae</taxon>
        <taxon>Pseudo-nitzschia</taxon>
    </lineage>
</organism>
<dbReference type="GO" id="GO:0005975">
    <property type="term" value="P:carbohydrate metabolic process"/>
    <property type="evidence" value="ECO:0007669"/>
    <property type="project" value="InterPro"/>
</dbReference>
<keyword evidence="1" id="KW-0175">Coiled coil</keyword>
<dbReference type="InterPro" id="IPR011330">
    <property type="entry name" value="Glyco_hydro/deAcase_b/a-brl"/>
</dbReference>
<feature type="region of interest" description="Disordered" evidence="2">
    <location>
        <begin position="353"/>
        <end position="401"/>
    </location>
</feature>
<feature type="coiled-coil region" evidence="1">
    <location>
        <begin position="547"/>
        <end position="574"/>
    </location>
</feature>
<dbReference type="AlphaFoldDB" id="A0A7S4AAC3"/>